<dbReference type="AlphaFoldDB" id="A0AAT9LAR5"/>
<dbReference type="InterPro" id="IPR017896">
    <property type="entry name" value="4Fe4S_Fe-S-bd"/>
</dbReference>
<dbReference type="PROSITE" id="PS00198">
    <property type="entry name" value="4FE4S_FER_1"/>
    <property type="match status" value="1"/>
</dbReference>
<dbReference type="Gene3D" id="3.30.70.3270">
    <property type="match status" value="1"/>
</dbReference>
<evidence type="ECO:0000259" key="5">
    <source>
        <dbReference type="PROSITE" id="PS51379"/>
    </source>
</evidence>
<dbReference type="GO" id="GO:0046872">
    <property type="term" value="F:metal ion binding"/>
    <property type="evidence" value="ECO:0007669"/>
    <property type="project" value="UniProtKB-KW"/>
</dbReference>
<dbReference type="PROSITE" id="PS51379">
    <property type="entry name" value="4FE4S_FER_2"/>
    <property type="match status" value="2"/>
</dbReference>
<sequence>MRGKPVCDFSLCIGCRACARDCPAMAIEMADVGEKLPKPVFHYDRCAFCGQCADSCPKKAITMTREYDLASFSRAGLTSRAREGSQRQEVADS</sequence>
<evidence type="ECO:0000256" key="2">
    <source>
        <dbReference type="ARBA" id="ARBA00022723"/>
    </source>
</evidence>
<evidence type="ECO:0000256" key="1">
    <source>
        <dbReference type="ARBA" id="ARBA00022485"/>
    </source>
</evidence>
<keyword evidence="1" id="KW-0004">4Fe-4S</keyword>
<accession>A0AAT9LAR5</accession>
<feature type="domain" description="4Fe-4S ferredoxin-type" evidence="5">
    <location>
        <begin position="37"/>
        <end position="66"/>
    </location>
</feature>
<dbReference type="GO" id="GO:0051539">
    <property type="term" value="F:4 iron, 4 sulfur cluster binding"/>
    <property type="evidence" value="ECO:0007669"/>
    <property type="project" value="UniProtKB-KW"/>
</dbReference>
<keyword evidence="3" id="KW-0408">Iron</keyword>
<protein>
    <submittedName>
        <fullName evidence="6">4Fe-4S binding protein</fullName>
    </submittedName>
</protein>
<proteinExistence type="predicted"/>
<evidence type="ECO:0000256" key="4">
    <source>
        <dbReference type="ARBA" id="ARBA00023014"/>
    </source>
</evidence>
<dbReference type="PANTHER" id="PTHR43687:SF1">
    <property type="entry name" value="FERREDOXIN III"/>
    <property type="match status" value="1"/>
</dbReference>
<evidence type="ECO:0000313" key="6">
    <source>
        <dbReference type="EMBL" id="QUL97712.1"/>
    </source>
</evidence>
<dbReference type="InterPro" id="IPR017900">
    <property type="entry name" value="4Fe4S_Fe_S_CS"/>
</dbReference>
<reference evidence="6" key="1">
    <citation type="submission" date="2020-10" db="EMBL/GenBank/DDBJ databases">
        <authorList>
            <person name="Kadnikov V."/>
            <person name="Beletsky A.V."/>
            <person name="Mardanov A.V."/>
            <person name="Karnachuk O.V."/>
            <person name="Ravin N.V."/>
        </authorList>
    </citation>
    <scope>NUCLEOTIDE SEQUENCE</scope>
    <source>
        <strain evidence="6">Bu02</strain>
    </source>
</reference>
<dbReference type="SUPFAM" id="SSF54862">
    <property type="entry name" value="4Fe-4S ferredoxins"/>
    <property type="match status" value="1"/>
</dbReference>
<reference evidence="6" key="2">
    <citation type="journal article" date="2023" name="Biology">
        <title>Prokaryotic Life Associated with Coal-Fire Gas Vents Revealed by Metagenomics.</title>
        <authorList>
            <person name="Kadnikov V.V."/>
            <person name="Mardanov A.V."/>
            <person name="Beletsky A.V."/>
            <person name="Karnachuk O.V."/>
            <person name="Ravin N.V."/>
        </authorList>
    </citation>
    <scope>NUCLEOTIDE SEQUENCE</scope>
    <source>
        <strain evidence="6">Bu02</strain>
    </source>
</reference>
<feature type="domain" description="4Fe-4S ferredoxin-type" evidence="5">
    <location>
        <begin position="3"/>
        <end position="32"/>
    </location>
</feature>
<dbReference type="Pfam" id="PF12838">
    <property type="entry name" value="Fer4_7"/>
    <property type="match status" value="1"/>
</dbReference>
<keyword evidence="2" id="KW-0479">Metal-binding</keyword>
<dbReference type="EMBL" id="CP062796">
    <property type="protein sequence ID" value="QUL97712.1"/>
    <property type="molecule type" value="Genomic_DNA"/>
</dbReference>
<gene>
    <name evidence="6" type="ORF">IMF26_06205</name>
</gene>
<dbReference type="KEGG" id="fcz:IMF26_06205"/>
<evidence type="ECO:0000256" key="3">
    <source>
        <dbReference type="ARBA" id="ARBA00023004"/>
    </source>
</evidence>
<keyword evidence="4" id="KW-0411">Iron-sulfur</keyword>
<name>A0AAT9LAR5_9FIRM</name>
<dbReference type="InterPro" id="IPR050572">
    <property type="entry name" value="Fe-S_Ferredoxin"/>
</dbReference>
<organism evidence="6">
    <name type="scientific">Candidatus Fermentithermobacillus carboniphilus</name>
    <dbReference type="NCBI Taxonomy" id="3085328"/>
    <lineage>
        <taxon>Bacteria</taxon>
        <taxon>Bacillati</taxon>
        <taxon>Bacillota</taxon>
        <taxon>Candidatus Fermentithermobacillia</taxon>
        <taxon>Candidatus Fermentithermobacillales</taxon>
        <taxon>Candidatus Fermentithermobacillaceae</taxon>
        <taxon>Candidatus Fermentithermobacillus</taxon>
    </lineage>
</organism>
<dbReference type="PANTHER" id="PTHR43687">
    <property type="entry name" value="ADENYLYLSULFATE REDUCTASE, BETA SUBUNIT"/>
    <property type="match status" value="1"/>
</dbReference>